<evidence type="ECO:0000313" key="2">
    <source>
        <dbReference type="EMBL" id="RAI03528.1"/>
    </source>
</evidence>
<dbReference type="InterPro" id="IPR032710">
    <property type="entry name" value="NTF2-like_dom_sf"/>
</dbReference>
<organism evidence="2 3">
    <name type="scientific">Acuticoccus sediminis</name>
    <dbReference type="NCBI Taxonomy" id="2184697"/>
    <lineage>
        <taxon>Bacteria</taxon>
        <taxon>Pseudomonadati</taxon>
        <taxon>Pseudomonadota</taxon>
        <taxon>Alphaproteobacteria</taxon>
        <taxon>Hyphomicrobiales</taxon>
        <taxon>Amorphaceae</taxon>
        <taxon>Acuticoccus</taxon>
    </lineage>
</organism>
<dbReference type="OrthoDB" id="9781757at2"/>
<feature type="domain" description="SnoaL-like" evidence="1">
    <location>
        <begin position="8"/>
        <end position="120"/>
    </location>
</feature>
<dbReference type="AlphaFoldDB" id="A0A8B2NTK2"/>
<dbReference type="GO" id="GO:0016853">
    <property type="term" value="F:isomerase activity"/>
    <property type="evidence" value="ECO:0007669"/>
    <property type="project" value="UniProtKB-KW"/>
</dbReference>
<comment type="caution">
    <text evidence="2">The sequence shown here is derived from an EMBL/GenBank/DDBJ whole genome shotgun (WGS) entry which is preliminary data.</text>
</comment>
<gene>
    <name evidence="2" type="ORF">DLJ53_03275</name>
</gene>
<dbReference type="EMBL" id="QHHQ01000001">
    <property type="protein sequence ID" value="RAI03528.1"/>
    <property type="molecule type" value="Genomic_DNA"/>
</dbReference>
<reference evidence="2 3" key="1">
    <citation type="submission" date="2018-05" db="EMBL/GenBank/DDBJ databases">
        <title>Acuticoccus sediminis sp. nov., isolated from deep-sea sediment of Indian Ocean.</title>
        <authorList>
            <person name="Liu X."/>
            <person name="Lai Q."/>
            <person name="Du Y."/>
            <person name="Sun F."/>
            <person name="Zhang X."/>
            <person name="Wang S."/>
            <person name="Shao Z."/>
        </authorList>
    </citation>
    <scope>NUCLEOTIDE SEQUENCE [LARGE SCALE GENOMIC DNA]</scope>
    <source>
        <strain evidence="2 3">PTG4-2</strain>
    </source>
</reference>
<evidence type="ECO:0000259" key="1">
    <source>
        <dbReference type="Pfam" id="PF12680"/>
    </source>
</evidence>
<keyword evidence="3" id="KW-1185">Reference proteome</keyword>
<proteinExistence type="predicted"/>
<dbReference type="InterPro" id="IPR037401">
    <property type="entry name" value="SnoaL-like"/>
</dbReference>
<dbReference type="Gene3D" id="3.10.450.50">
    <property type="match status" value="1"/>
</dbReference>
<protein>
    <submittedName>
        <fullName evidence="2">Ketosteroid isomerase</fullName>
    </submittedName>
</protein>
<dbReference type="RefSeq" id="WP_111342299.1">
    <property type="nucleotide sequence ID" value="NZ_QHHQ01000001.1"/>
</dbReference>
<keyword evidence="2" id="KW-0413">Isomerase</keyword>
<dbReference type="SUPFAM" id="SSF54427">
    <property type="entry name" value="NTF2-like"/>
    <property type="match status" value="1"/>
</dbReference>
<dbReference type="Proteomes" id="UP000249590">
    <property type="component" value="Unassembled WGS sequence"/>
</dbReference>
<evidence type="ECO:0000313" key="3">
    <source>
        <dbReference type="Proteomes" id="UP000249590"/>
    </source>
</evidence>
<sequence length="153" mass="16081">MTSNEATIRELYRVAEVKDIDAFVALFAHDGYFWDTSAGVKYVGADIGRPVEIYGNAFADMHRALGNLTVAGDTVIVELTLNGTHTGPLALPAGTIAPTGREMHAPCCDVFQLKDGKVASFHCYPAASIILGQLGVLGHLEAALEAPALPASA</sequence>
<accession>A0A8B2NTK2</accession>
<dbReference type="Pfam" id="PF12680">
    <property type="entry name" value="SnoaL_2"/>
    <property type="match status" value="1"/>
</dbReference>
<name>A0A8B2NTK2_9HYPH</name>